<keyword evidence="5" id="KW-1185">Reference proteome</keyword>
<keyword evidence="3" id="KW-0862">Zinc</keyword>
<dbReference type="AlphaFoldDB" id="A0A0J8DTG5"/>
<evidence type="ECO:0000256" key="3">
    <source>
        <dbReference type="ARBA" id="ARBA00022833"/>
    </source>
</evidence>
<keyword evidence="1" id="KW-0479">Metal-binding</keyword>
<dbReference type="Proteomes" id="UP000035740">
    <property type="component" value="Unassembled WGS sequence"/>
</dbReference>
<evidence type="ECO:0000313" key="4">
    <source>
        <dbReference type="EMBL" id="KMS94065.1"/>
    </source>
</evidence>
<reference evidence="4 5" key="1">
    <citation type="journal article" date="2014" name="Nature">
        <title>The genome of the recently domesticated crop plant sugar beet (Beta vulgaris).</title>
        <authorList>
            <person name="Dohm J.C."/>
            <person name="Minoche A.E."/>
            <person name="Holtgrawe D."/>
            <person name="Capella-Gutierrez S."/>
            <person name="Zakrzewski F."/>
            <person name="Tafer H."/>
            <person name="Rupp O."/>
            <person name="Sorensen T.R."/>
            <person name="Stracke R."/>
            <person name="Reinhardt R."/>
            <person name="Goesmann A."/>
            <person name="Kraft T."/>
            <person name="Schulz B."/>
            <person name="Stadler P.F."/>
            <person name="Schmidt T."/>
            <person name="Gabaldon T."/>
            <person name="Lehrach H."/>
            <person name="Weisshaar B."/>
            <person name="Himmelbauer H."/>
        </authorList>
    </citation>
    <scope>NUCLEOTIDE SEQUENCE [LARGE SCALE GENOMIC DNA]</scope>
    <source>
        <tissue evidence="4">Taproot</tissue>
    </source>
</reference>
<protein>
    <submittedName>
        <fullName evidence="4">Uncharacterized protein</fullName>
    </submittedName>
</protein>
<dbReference type="SUPFAM" id="SSF57903">
    <property type="entry name" value="FYVE/PHD zinc finger"/>
    <property type="match status" value="1"/>
</dbReference>
<sequence>WWLRLDPLDLVATSNNMTDDDDDDDEAVEEHLMVESSGFAASSSSRPNRNVICANCDKVIAPQSASFLCSQNCGRSFHIECVRDPLIETLSCRACLELGRSKQHDDIRGAYDLGSLQSVKDALDGFVGHGTDDLQIPVKDFLWPDSCEARVDVDYEKRDPTEALTQEIQTAWRQCVSQLPEHDRSQSST</sequence>
<evidence type="ECO:0000256" key="2">
    <source>
        <dbReference type="ARBA" id="ARBA00022771"/>
    </source>
</evidence>
<dbReference type="EMBL" id="KQ096469">
    <property type="protein sequence ID" value="KMS94065.1"/>
    <property type="molecule type" value="Genomic_DNA"/>
</dbReference>
<accession>A0A0J8DTG5</accession>
<dbReference type="OrthoDB" id="10657079at2759"/>
<dbReference type="InterPro" id="IPR011011">
    <property type="entry name" value="Znf_FYVE_PHD"/>
</dbReference>
<proteinExistence type="predicted"/>
<name>A0A0J8DTG5_BETVV</name>
<organism evidence="4 5">
    <name type="scientific">Beta vulgaris subsp. vulgaris</name>
    <name type="common">Beet</name>
    <dbReference type="NCBI Taxonomy" id="3555"/>
    <lineage>
        <taxon>Eukaryota</taxon>
        <taxon>Viridiplantae</taxon>
        <taxon>Streptophyta</taxon>
        <taxon>Embryophyta</taxon>
        <taxon>Tracheophyta</taxon>
        <taxon>Spermatophyta</taxon>
        <taxon>Magnoliopsida</taxon>
        <taxon>eudicotyledons</taxon>
        <taxon>Gunneridae</taxon>
        <taxon>Pentapetalae</taxon>
        <taxon>Caryophyllales</taxon>
        <taxon>Chenopodiaceae</taxon>
        <taxon>Betoideae</taxon>
        <taxon>Beta</taxon>
    </lineage>
</organism>
<dbReference type="GO" id="GO:0008270">
    <property type="term" value="F:zinc ion binding"/>
    <property type="evidence" value="ECO:0007669"/>
    <property type="project" value="UniProtKB-KW"/>
</dbReference>
<dbReference type="Gramene" id="KMS94065">
    <property type="protein sequence ID" value="KMS94065"/>
    <property type="gene ID" value="BVRB_025150"/>
</dbReference>
<feature type="non-terminal residue" evidence="4">
    <location>
        <position position="1"/>
    </location>
</feature>
<evidence type="ECO:0000313" key="5">
    <source>
        <dbReference type="Proteomes" id="UP000035740"/>
    </source>
</evidence>
<keyword evidence="2" id="KW-0863">Zinc-finger</keyword>
<evidence type="ECO:0000256" key="1">
    <source>
        <dbReference type="ARBA" id="ARBA00022723"/>
    </source>
</evidence>
<gene>
    <name evidence="4" type="ORF">BVRB_025150</name>
</gene>